<sequence length="530" mass="57190">MTHLPASGSTLALTPGQVTLWSDVGANTEPRRLPPSKITRRPVLATDTALARAGAGDYDAWLDHVWSAAGCVRPIRLIGEVVTVDRRTGEIIGGIPTAAMPDGVIYKACGNRRAAACPSCSQTYRRDAFHLIRAGLVGGKGVPAAVTSHPAVFATFTAPGFGLVHTRHVPRHTCADRRRCACRPAPCHARRDRAVCPHGRAVVCFARHERGDARLGQPLCADCYDHAAHVVWNNHAGELWRRTKQAIERRLNQLARQRGLPPVRVAHGKVAEFQARGAVHFHALLRLDGHLRADPEALRPPPPGLTVTDLADAVEYAAAVTAFHTAPHPAQPSGWRIAWGAQVDVRTITMSGASASDVMVAAYLAKYATKSTEVTGHLSRRLTAATVAHHADPTGTHAQRLIAAAWRLGSHPAFESLRRWAHMLGFGGHFLTKARRYSLTFAALRAARVHYRRAQTPGPEYAADRLGRQSDLDDMAVVVLGRLSYAGTGWHTLGDALLANTAADQARQRRQAGLEDLAHQAATPSDLQAA</sequence>
<protein>
    <recommendedName>
        <fullName evidence="4">Plasmid replication initiator protein</fullName>
    </recommendedName>
</protein>
<dbReference type="InterPro" id="IPR046828">
    <property type="entry name" value="RepSA"/>
</dbReference>
<dbReference type="AlphaFoldDB" id="A0A7W3LPG5"/>
<evidence type="ECO:0008006" key="4">
    <source>
        <dbReference type="Google" id="ProtNLM"/>
    </source>
</evidence>
<evidence type="ECO:0000313" key="3">
    <source>
        <dbReference type="Proteomes" id="UP000572680"/>
    </source>
</evidence>
<proteinExistence type="predicted"/>
<evidence type="ECO:0000256" key="1">
    <source>
        <dbReference type="SAM" id="MobiDB-lite"/>
    </source>
</evidence>
<dbReference type="RefSeq" id="WP_220509456.1">
    <property type="nucleotide sequence ID" value="NZ_BAAALP010000108.1"/>
</dbReference>
<organism evidence="2 3">
    <name type="scientific">Actinomadura namibiensis</name>
    <dbReference type="NCBI Taxonomy" id="182080"/>
    <lineage>
        <taxon>Bacteria</taxon>
        <taxon>Bacillati</taxon>
        <taxon>Actinomycetota</taxon>
        <taxon>Actinomycetes</taxon>
        <taxon>Streptosporangiales</taxon>
        <taxon>Thermomonosporaceae</taxon>
        <taxon>Actinomadura</taxon>
    </lineage>
</organism>
<dbReference type="Proteomes" id="UP000572680">
    <property type="component" value="Unassembled WGS sequence"/>
</dbReference>
<comment type="caution">
    <text evidence="2">The sequence shown here is derived from an EMBL/GenBank/DDBJ whole genome shotgun (WGS) entry which is preliminary data.</text>
</comment>
<accession>A0A7W3LPG5</accession>
<name>A0A7W3LPG5_ACTNM</name>
<keyword evidence="3" id="KW-1185">Reference proteome</keyword>
<dbReference type="Pfam" id="PF20199">
    <property type="entry name" value="RepSA"/>
    <property type="match status" value="1"/>
</dbReference>
<evidence type="ECO:0000313" key="2">
    <source>
        <dbReference type="EMBL" id="MBA8951886.1"/>
    </source>
</evidence>
<reference evidence="2 3" key="1">
    <citation type="submission" date="2020-08" db="EMBL/GenBank/DDBJ databases">
        <title>Genomic Encyclopedia of Type Strains, Phase IV (KMG-IV): sequencing the most valuable type-strain genomes for metagenomic binning, comparative biology and taxonomic classification.</title>
        <authorList>
            <person name="Goeker M."/>
        </authorList>
    </citation>
    <scope>NUCLEOTIDE SEQUENCE [LARGE SCALE GENOMIC DNA]</scope>
    <source>
        <strain evidence="2 3">DSM 44197</strain>
    </source>
</reference>
<feature type="region of interest" description="Disordered" evidence="1">
    <location>
        <begin position="510"/>
        <end position="530"/>
    </location>
</feature>
<dbReference type="EMBL" id="JACJIA010000004">
    <property type="protein sequence ID" value="MBA8951886.1"/>
    <property type="molecule type" value="Genomic_DNA"/>
</dbReference>
<gene>
    <name evidence="2" type="ORF">HNR61_003526</name>
</gene>